<feature type="active site" description="Nucleophile" evidence="9">
    <location>
        <position position="30"/>
    </location>
</feature>
<comment type="caution">
    <text evidence="12">The sequence shown here is derived from an EMBL/GenBank/DDBJ whole genome shotgun (WGS) entry which is preliminary data.</text>
</comment>
<keyword evidence="13" id="KW-1185">Reference proteome</keyword>
<proteinExistence type="inferred from homology"/>
<evidence type="ECO:0000256" key="1">
    <source>
        <dbReference type="ARBA" id="ARBA00008987"/>
    </source>
</evidence>
<dbReference type="Proteomes" id="UP000639396">
    <property type="component" value="Unassembled WGS sequence"/>
</dbReference>
<dbReference type="GO" id="GO:0015035">
    <property type="term" value="F:protein-disulfide reductase activity"/>
    <property type="evidence" value="ECO:0007669"/>
    <property type="project" value="UniProtKB-UniRule"/>
</dbReference>
<evidence type="ECO:0000313" key="13">
    <source>
        <dbReference type="Proteomes" id="UP000639396"/>
    </source>
</evidence>
<evidence type="ECO:0000256" key="2">
    <source>
        <dbReference type="ARBA" id="ARBA00020570"/>
    </source>
</evidence>
<dbReference type="EMBL" id="JACXJA010000006">
    <property type="protein sequence ID" value="MBD2861683.1"/>
    <property type="molecule type" value="Genomic_DNA"/>
</dbReference>
<keyword evidence="4" id="KW-0249">Electron transport</keyword>
<dbReference type="CDD" id="cd02947">
    <property type="entry name" value="TRX_family"/>
    <property type="match status" value="1"/>
</dbReference>
<keyword evidence="6 10" id="KW-0676">Redox-active center</keyword>
<accession>A0A927C7R6</accession>
<dbReference type="GO" id="GO:0045454">
    <property type="term" value="P:cell redox homeostasis"/>
    <property type="evidence" value="ECO:0007669"/>
    <property type="project" value="TreeGrafter"/>
</dbReference>
<feature type="site" description="Contributes to redox potential value" evidence="9">
    <location>
        <position position="31"/>
    </location>
</feature>
<dbReference type="Pfam" id="PF00085">
    <property type="entry name" value="Thioredoxin"/>
    <property type="match status" value="1"/>
</dbReference>
<dbReference type="InterPro" id="IPR013766">
    <property type="entry name" value="Thioredoxin_domain"/>
</dbReference>
<feature type="site" description="Contributes to redox potential value" evidence="9">
    <location>
        <position position="32"/>
    </location>
</feature>
<dbReference type="InterPro" id="IPR017937">
    <property type="entry name" value="Thioredoxin_CS"/>
</dbReference>
<dbReference type="RefSeq" id="WP_190925886.1">
    <property type="nucleotide sequence ID" value="NZ_JACXJA010000006.1"/>
</dbReference>
<dbReference type="AlphaFoldDB" id="A0A927C7R6"/>
<protein>
    <recommendedName>
        <fullName evidence="2 7">Thioredoxin</fullName>
    </recommendedName>
</protein>
<organism evidence="12 13">
    <name type="scientific">Paenibacillus oceani</name>
    <dbReference type="NCBI Taxonomy" id="2772510"/>
    <lineage>
        <taxon>Bacteria</taxon>
        <taxon>Bacillati</taxon>
        <taxon>Bacillota</taxon>
        <taxon>Bacilli</taxon>
        <taxon>Bacillales</taxon>
        <taxon>Paenibacillaceae</taxon>
        <taxon>Paenibacillus</taxon>
    </lineage>
</organism>
<feature type="domain" description="Thioredoxin" evidence="11">
    <location>
        <begin position="1"/>
        <end position="106"/>
    </location>
</feature>
<dbReference type="Gene3D" id="3.40.30.10">
    <property type="entry name" value="Glutaredoxin"/>
    <property type="match status" value="1"/>
</dbReference>
<dbReference type="PANTHER" id="PTHR45663">
    <property type="entry name" value="GEO12009P1"/>
    <property type="match status" value="1"/>
</dbReference>
<evidence type="ECO:0000256" key="7">
    <source>
        <dbReference type="NCBIfam" id="TIGR01068"/>
    </source>
</evidence>
<dbReference type="PROSITE" id="PS00194">
    <property type="entry name" value="THIOREDOXIN_1"/>
    <property type="match status" value="1"/>
</dbReference>
<feature type="site" description="Deprotonates C-terminal active site Cys" evidence="9">
    <location>
        <position position="24"/>
    </location>
</feature>
<name>A0A927C7R6_9BACL</name>
<evidence type="ECO:0000313" key="12">
    <source>
        <dbReference type="EMBL" id="MBD2861683.1"/>
    </source>
</evidence>
<evidence type="ECO:0000256" key="5">
    <source>
        <dbReference type="ARBA" id="ARBA00023157"/>
    </source>
</evidence>
<evidence type="ECO:0000256" key="9">
    <source>
        <dbReference type="PIRSR" id="PIRSR000077-1"/>
    </source>
</evidence>
<dbReference type="PANTHER" id="PTHR45663:SF11">
    <property type="entry name" value="GEO12009P1"/>
    <property type="match status" value="1"/>
</dbReference>
<gene>
    <name evidence="12" type="primary">trxA</name>
    <name evidence="12" type="ORF">IDH45_06710</name>
</gene>
<feature type="active site" description="Nucleophile" evidence="9">
    <location>
        <position position="33"/>
    </location>
</feature>
<dbReference type="InterPro" id="IPR036249">
    <property type="entry name" value="Thioredoxin-like_sf"/>
</dbReference>
<dbReference type="GO" id="GO:0005829">
    <property type="term" value="C:cytosol"/>
    <property type="evidence" value="ECO:0007669"/>
    <property type="project" value="TreeGrafter"/>
</dbReference>
<dbReference type="NCBIfam" id="TIGR01068">
    <property type="entry name" value="thioredoxin"/>
    <property type="match status" value="1"/>
</dbReference>
<dbReference type="FunFam" id="3.40.30.10:FF:000001">
    <property type="entry name" value="Thioredoxin"/>
    <property type="match status" value="1"/>
</dbReference>
<reference evidence="12" key="1">
    <citation type="submission" date="2020-09" db="EMBL/GenBank/DDBJ databases">
        <title>A novel bacterium of genus Paenibacillus, isolated from South China Sea.</title>
        <authorList>
            <person name="Huang H."/>
            <person name="Mo K."/>
            <person name="Hu Y."/>
        </authorList>
    </citation>
    <scope>NUCLEOTIDE SEQUENCE</scope>
    <source>
        <strain evidence="12">IB182363</strain>
    </source>
</reference>
<dbReference type="SUPFAM" id="SSF52833">
    <property type="entry name" value="Thioredoxin-like"/>
    <property type="match status" value="1"/>
</dbReference>
<dbReference type="PIRSF" id="PIRSF000077">
    <property type="entry name" value="Thioredoxin"/>
    <property type="match status" value="1"/>
</dbReference>
<evidence type="ECO:0000256" key="4">
    <source>
        <dbReference type="ARBA" id="ARBA00022982"/>
    </source>
</evidence>
<evidence type="ECO:0000259" key="11">
    <source>
        <dbReference type="PROSITE" id="PS51352"/>
    </source>
</evidence>
<keyword evidence="3" id="KW-0813">Transport</keyword>
<keyword evidence="5 10" id="KW-1015">Disulfide bond</keyword>
<evidence type="ECO:0000256" key="10">
    <source>
        <dbReference type="PIRSR" id="PIRSR000077-4"/>
    </source>
</evidence>
<evidence type="ECO:0000256" key="8">
    <source>
        <dbReference type="PIRNR" id="PIRNR000077"/>
    </source>
</evidence>
<dbReference type="InterPro" id="IPR005746">
    <property type="entry name" value="Thioredoxin"/>
</dbReference>
<sequence length="107" mass="11894">MATMPITDNNYAKVIQNNKLVLIDFWAPWCGPCRMIAPILEQLSEEVGDAAVIAKLNVDENPTGAVRYSIQGIPTMILFRNGVEVERFVGVQPLQVLKSAVMKHARQ</sequence>
<comment type="similarity">
    <text evidence="1 8">Belongs to the thioredoxin family.</text>
</comment>
<dbReference type="PRINTS" id="PR00421">
    <property type="entry name" value="THIOREDOXIN"/>
</dbReference>
<evidence type="ECO:0000256" key="6">
    <source>
        <dbReference type="ARBA" id="ARBA00023284"/>
    </source>
</evidence>
<feature type="disulfide bond" description="Redox-active" evidence="10">
    <location>
        <begin position="30"/>
        <end position="33"/>
    </location>
</feature>
<dbReference type="PROSITE" id="PS51352">
    <property type="entry name" value="THIOREDOXIN_2"/>
    <property type="match status" value="1"/>
</dbReference>
<evidence type="ECO:0000256" key="3">
    <source>
        <dbReference type="ARBA" id="ARBA00022448"/>
    </source>
</evidence>